<reference evidence="6 7" key="1">
    <citation type="submission" date="2018-05" db="EMBL/GenBank/DDBJ databases">
        <authorList>
            <consortium name="NARMS: The National Antimicrobial Resistance Monitoring System"/>
        </authorList>
    </citation>
    <scope>NUCLEOTIDE SEQUENCE [LARGE SCALE GENOMIC DNA]</scope>
    <source>
        <strain evidence="4 7">CVM N62988</strain>
        <strain evidence="5 6">FSIS1607212</strain>
    </source>
</reference>
<dbReference type="NCBIfam" id="TIGR04306">
    <property type="entry name" value="salvage_TenA"/>
    <property type="match status" value="1"/>
</dbReference>
<dbReference type="EMBL" id="AACFWJ010000002">
    <property type="protein sequence ID" value="EAK3959017.1"/>
    <property type="molecule type" value="Genomic_DNA"/>
</dbReference>
<dbReference type="Proteomes" id="UP000392616">
    <property type="component" value="Unassembled WGS sequence"/>
</dbReference>
<dbReference type="PANTHER" id="PTHR43198:SF2">
    <property type="entry name" value="SI:CH1073-67J19.1-RELATED"/>
    <property type="match status" value="1"/>
</dbReference>
<dbReference type="Pfam" id="PF03070">
    <property type="entry name" value="TENA_THI-4"/>
    <property type="match status" value="1"/>
</dbReference>
<comment type="similarity">
    <text evidence="1">Belongs to the TenA family.</text>
</comment>
<keyword evidence="1" id="KW-0784">Thiamine biosynthesis</keyword>
<dbReference type="AlphaFoldDB" id="A0A2U0QSH0"/>
<sequence>MMLFSNLIKENQKIWNAYLHHDFVKKLEDKSLKQENFLFYLKQDYIYLLNYAKCYARLALNSNTAKELRFAMKFQNYIVEGEMELHRAILSLGINADELDIKDESLVNIAYSRYMLSVGENGDFLDMLVALSACAIGYAKIGAEIINRLKNENLKDHPYKEWILTYGSENFQNEAKEFEDFVNSYTSSVGAQKFQKLSEIFHTVTRLEVAFWEHSLRMELNL</sequence>
<reference evidence="3 8" key="2">
    <citation type="submission" date="2018-05" db="EMBL/GenBank/DDBJ databases">
        <authorList>
            <consortium name="PulseNet: The National Subtyping Network for Foodborne Disease Surveillance"/>
            <person name="Tarr C.L."/>
            <person name="Trees E."/>
            <person name="Katz L.S."/>
            <person name="Carleton-Romer H.A."/>
            <person name="Stroika S."/>
            <person name="Kucerova Z."/>
            <person name="Roache K.F."/>
            <person name="Sabol A.L."/>
            <person name="Besser J."/>
            <person name="Gerner-Smidt P."/>
        </authorList>
    </citation>
    <scope>NUCLEOTIDE SEQUENCE [LARGE SCALE GENOMIC DNA]</scope>
    <source>
        <strain evidence="3 8">PNUSAC003589</strain>
    </source>
</reference>
<dbReference type="GO" id="GO:0009228">
    <property type="term" value="P:thiamine biosynthetic process"/>
    <property type="evidence" value="ECO:0007669"/>
    <property type="project" value="UniProtKB-KW"/>
</dbReference>
<gene>
    <name evidence="5" type="primary">tenA</name>
    <name evidence="4" type="ORF">B7A03_01540</name>
    <name evidence="5" type="ORF">BFD99_01770</name>
    <name evidence="3" type="ORF">C1418_04115</name>
</gene>
<dbReference type="InterPro" id="IPR016084">
    <property type="entry name" value="Haem_Oase-like_multi-hlx"/>
</dbReference>
<dbReference type="SUPFAM" id="SSF48613">
    <property type="entry name" value="Heme oxygenase-like"/>
    <property type="match status" value="1"/>
</dbReference>
<evidence type="ECO:0000313" key="3">
    <source>
        <dbReference type="EMBL" id="EAK3959017.1"/>
    </source>
</evidence>
<dbReference type="RefSeq" id="WP_002864183.1">
    <property type="nucleotide sequence ID" value="NZ_AACERE020000004.1"/>
</dbReference>
<feature type="domain" description="Thiaminase-2/PQQC" evidence="2">
    <location>
        <begin position="10"/>
        <end position="217"/>
    </location>
</feature>
<dbReference type="UniPathway" id="UPA00060"/>
<dbReference type="EC" id="3.5.99.2" evidence="1"/>
<organism evidence="5 6">
    <name type="scientific">Campylobacter jejuni</name>
    <dbReference type="NCBI Taxonomy" id="197"/>
    <lineage>
        <taxon>Bacteria</taxon>
        <taxon>Pseudomonadati</taxon>
        <taxon>Campylobacterota</taxon>
        <taxon>Epsilonproteobacteria</taxon>
        <taxon>Campylobacterales</taxon>
        <taxon>Campylobacteraceae</taxon>
        <taxon>Campylobacter</taxon>
    </lineage>
</organism>
<comment type="pathway">
    <text evidence="1">Cofactor biosynthesis; thiamine diphosphate biosynthesis.</text>
</comment>
<keyword evidence="1" id="KW-0378">Hydrolase</keyword>
<dbReference type="GO" id="GO:0009229">
    <property type="term" value="P:thiamine diphosphate biosynthetic process"/>
    <property type="evidence" value="ECO:0007669"/>
    <property type="project" value="UniProtKB-UniPathway"/>
</dbReference>
<dbReference type="PANTHER" id="PTHR43198">
    <property type="entry name" value="BIFUNCTIONAL TH2 PROTEIN"/>
    <property type="match status" value="1"/>
</dbReference>
<evidence type="ECO:0000313" key="4">
    <source>
        <dbReference type="EMBL" id="EAK6412717.1"/>
    </source>
</evidence>
<dbReference type="GO" id="GO:0050334">
    <property type="term" value="F:thiaminase activity"/>
    <property type="evidence" value="ECO:0007669"/>
    <property type="project" value="UniProtKB-EC"/>
</dbReference>
<evidence type="ECO:0000313" key="5">
    <source>
        <dbReference type="EMBL" id="EAL3734705.1"/>
    </source>
</evidence>
<dbReference type="OMA" id="FYIIQDY"/>
<comment type="caution">
    <text evidence="5">The sequence shown here is derived from an EMBL/GenBank/DDBJ whole genome shotgun (WGS) entry which is preliminary data.</text>
</comment>
<dbReference type="GO" id="GO:0005829">
    <property type="term" value="C:cytosol"/>
    <property type="evidence" value="ECO:0007669"/>
    <property type="project" value="TreeGrafter"/>
</dbReference>
<protein>
    <recommendedName>
        <fullName evidence="1">Aminopyrimidine aminohydrolase</fullName>
        <ecNumber evidence="1">3.5.99.2</ecNumber>
    </recommendedName>
</protein>
<comment type="function">
    <text evidence="1">Catalyzes an amino-pyrimidine hydrolysis reaction at the C5' of the pyrimidine moiety of thiamine compounds, a reaction that is part of a thiamine salvage pathway.</text>
</comment>
<dbReference type="EMBL" id="AACNRY010000002">
    <property type="protein sequence ID" value="EAL3734705.1"/>
    <property type="molecule type" value="Genomic_DNA"/>
</dbReference>
<dbReference type="CDD" id="cd19367">
    <property type="entry name" value="TenA_C_ScTHI20-like"/>
    <property type="match status" value="1"/>
</dbReference>
<comment type="catalytic activity">
    <reaction evidence="1">
        <text>4-amino-5-aminomethyl-2-methylpyrimidine + H2O = 4-amino-5-hydroxymethyl-2-methylpyrimidine + NH4(+)</text>
        <dbReference type="Rhea" id="RHEA:31799"/>
        <dbReference type="ChEBI" id="CHEBI:15377"/>
        <dbReference type="ChEBI" id="CHEBI:16892"/>
        <dbReference type="ChEBI" id="CHEBI:28938"/>
        <dbReference type="ChEBI" id="CHEBI:63416"/>
        <dbReference type="EC" id="3.5.99.2"/>
    </reaction>
</comment>
<comment type="catalytic activity">
    <reaction evidence="1">
        <text>thiamine + H2O = 5-(2-hydroxyethyl)-4-methylthiazole + 4-amino-5-hydroxymethyl-2-methylpyrimidine + H(+)</text>
        <dbReference type="Rhea" id="RHEA:17509"/>
        <dbReference type="ChEBI" id="CHEBI:15377"/>
        <dbReference type="ChEBI" id="CHEBI:15378"/>
        <dbReference type="ChEBI" id="CHEBI:16892"/>
        <dbReference type="ChEBI" id="CHEBI:17957"/>
        <dbReference type="ChEBI" id="CHEBI:18385"/>
        <dbReference type="EC" id="3.5.99.2"/>
    </reaction>
</comment>
<name>A0A2U0QSH0_CAMJU</name>
<evidence type="ECO:0000313" key="6">
    <source>
        <dbReference type="Proteomes" id="UP000335162"/>
    </source>
</evidence>
<dbReference type="Proteomes" id="UP000335162">
    <property type="component" value="Unassembled WGS sequence"/>
</dbReference>
<dbReference type="InterPro" id="IPR050967">
    <property type="entry name" value="Thiamine_Salvage_TenA"/>
</dbReference>
<evidence type="ECO:0000313" key="8">
    <source>
        <dbReference type="Proteomes" id="UP000410873"/>
    </source>
</evidence>
<evidence type="ECO:0000313" key="7">
    <source>
        <dbReference type="Proteomes" id="UP000392616"/>
    </source>
</evidence>
<proteinExistence type="inferred from homology"/>
<dbReference type="Proteomes" id="UP000410873">
    <property type="component" value="Unassembled WGS sequence"/>
</dbReference>
<evidence type="ECO:0000256" key="1">
    <source>
        <dbReference type="RuleBase" id="RU363093"/>
    </source>
</evidence>
<dbReference type="EMBL" id="AACHYE010000002">
    <property type="protein sequence ID" value="EAK6412717.1"/>
    <property type="molecule type" value="Genomic_DNA"/>
</dbReference>
<dbReference type="InterPro" id="IPR027574">
    <property type="entry name" value="Thiaminase_II"/>
</dbReference>
<dbReference type="Gene3D" id="1.20.910.10">
    <property type="entry name" value="Heme oxygenase-like"/>
    <property type="match status" value="1"/>
</dbReference>
<dbReference type="InterPro" id="IPR004305">
    <property type="entry name" value="Thiaminase-2/PQQC"/>
</dbReference>
<accession>A0A2U0QSH0</accession>
<evidence type="ECO:0000259" key="2">
    <source>
        <dbReference type="Pfam" id="PF03070"/>
    </source>
</evidence>